<dbReference type="OrthoDB" id="4327079at2759"/>
<dbReference type="PANTHER" id="PTHR43100">
    <property type="entry name" value="GLUTAMATE SYNTHASE [NADPH] SMALL CHAIN"/>
    <property type="match status" value="1"/>
</dbReference>
<comment type="caution">
    <text evidence="2">The sequence shown here is derived from an EMBL/GenBank/DDBJ whole genome shotgun (WGS) entry which is preliminary data.</text>
</comment>
<organism evidence="2 3">
    <name type="scientific">Planoprotostelium fungivorum</name>
    <dbReference type="NCBI Taxonomy" id="1890364"/>
    <lineage>
        <taxon>Eukaryota</taxon>
        <taxon>Amoebozoa</taxon>
        <taxon>Evosea</taxon>
        <taxon>Variosea</taxon>
        <taxon>Cavosteliida</taxon>
        <taxon>Cavosteliaceae</taxon>
        <taxon>Planoprotostelium</taxon>
    </lineage>
</organism>
<protein>
    <recommendedName>
        <fullName evidence="1">Glutamate synthase central-N domain-containing protein</fullName>
    </recommendedName>
</protein>
<dbReference type="InterPro" id="IPR013785">
    <property type="entry name" value="Aldolase_TIM"/>
</dbReference>
<dbReference type="AlphaFoldDB" id="A0A2P6N1R4"/>
<keyword evidence="3" id="KW-1185">Reference proteome</keyword>
<dbReference type="Proteomes" id="UP000241769">
    <property type="component" value="Unassembled WGS sequence"/>
</dbReference>
<dbReference type="InterPro" id="IPR006982">
    <property type="entry name" value="Glu_synth_centr_N"/>
</dbReference>
<proteinExistence type="predicted"/>
<dbReference type="SUPFAM" id="SSF51395">
    <property type="entry name" value="FMN-linked oxidoreductases"/>
    <property type="match status" value="1"/>
</dbReference>
<sequence>MLSSIQMHAVHNLHLYDPQWRSCSIDITFPREEGEEGYVKALDRICREGQNSVEEGHRIIVLSDRNTSFQRVPLSTLVACGAVHHHLQRLKIVLVVETAEAREVHHMCVLLGYGADAICPYLVHDLIGKLHRDNAVPALNMSAEQMIHNYSDVTTVMSKMGISTLQSYKGAQIFEALGLDDTIVKRCFKGTATRIRGSTFYTLACDALAFHEYGYPTLDQSIEPTNTPDKTAYNLREAGEYHYRIGGKTTSDTLLSIVVKPVDKRQSSDRLLIVLRVALVEVLKEAGEDASHDIPAEDVFHLVLLALVRVVGFCRFAILVVLRDLVRWPARPIAPQKHSRT</sequence>
<gene>
    <name evidence="2" type="ORF">PROFUN_08582</name>
</gene>
<evidence type="ECO:0000259" key="1">
    <source>
        <dbReference type="Pfam" id="PF04898"/>
    </source>
</evidence>
<evidence type="ECO:0000313" key="3">
    <source>
        <dbReference type="Proteomes" id="UP000241769"/>
    </source>
</evidence>
<dbReference type="Gene3D" id="3.20.20.70">
    <property type="entry name" value="Aldolase class I"/>
    <property type="match status" value="1"/>
</dbReference>
<dbReference type="Pfam" id="PF04898">
    <property type="entry name" value="Glu_syn_central"/>
    <property type="match status" value="1"/>
</dbReference>
<reference evidence="2 3" key="1">
    <citation type="journal article" date="2018" name="Genome Biol. Evol.">
        <title>Multiple Roots of Fruiting Body Formation in Amoebozoa.</title>
        <authorList>
            <person name="Hillmann F."/>
            <person name="Forbes G."/>
            <person name="Novohradska S."/>
            <person name="Ferling I."/>
            <person name="Riege K."/>
            <person name="Groth M."/>
            <person name="Westermann M."/>
            <person name="Marz M."/>
            <person name="Spaller T."/>
            <person name="Winckler T."/>
            <person name="Schaap P."/>
            <person name="Glockner G."/>
        </authorList>
    </citation>
    <scope>NUCLEOTIDE SEQUENCE [LARGE SCALE GENOMIC DNA]</scope>
    <source>
        <strain evidence="2 3">Jena</strain>
    </source>
</reference>
<dbReference type="GO" id="GO:0015930">
    <property type="term" value="F:glutamate synthase activity"/>
    <property type="evidence" value="ECO:0007669"/>
    <property type="project" value="InterPro"/>
</dbReference>
<evidence type="ECO:0000313" key="2">
    <source>
        <dbReference type="EMBL" id="PRP77908.1"/>
    </source>
</evidence>
<dbReference type="InParanoid" id="A0A2P6N1R4"/>
<dbReference type="PANTHER" id="PTHR43100:SF1">
    <property type="entry name" value="GLUTAMATE SYNTHASE [NADPH] SMALL CHAIN"/>
    <property type="match status" value="1"/>
</dbReference>
<name>A0A2P6N1R4_9EUKA</name>
<dbReference type="EMBL" id="MDYQ01000251">
    <property type="protein sequence ID" value="PRP77908.1"/>
    <property type="molecule type" value="Genomic_DNA"/>
</dbReference>
<dbReference type="InterPro" id="IPR051394">
    <property type="entry name" value="Glutamate_Synthase"/>
</dbReference>
<feature type="domain" description="Glutamate synthase central-N" evidence="1">
    <location>
        <begin position="2"/>
        <end position="180"/>
    </location>
</feature>
<dbReference type="STRING" id="1890364.A0A2P6N1R4"/>
<accession>A0A2P6N1R4</accession>